<keyword evidence="2" id="KW-1185">Reference proteome</keyword>
<accession>A0A3M7P3M2</accession>
<protein>
    <submittedName>
        <fullName evidence="1">Uncharacterized protein</fullName>
    </submittedName>
</protein>
<dbReference type="Proteomes" id="UP000276133">
    <property type="component" value="Unassembled WGS sequence"/>
</dbReference>
<organism evidence="1 2">
    <name type="scientific">Brachionus plicatilis</name>
    <name type="common">Marine rotifer</name>
    <name type="synonym">Brachionus muelleri</name>
    <dbReference type="NCBI Taxonomy" id="10195"/>
    <lineage>
        <taxon>Eukaryota</taxon>
        <taxon>Metazoa</taxon>
        <taxon>Spiralia</taxon>
        <taxon>Gnathifera</taxon>
        <taxon>Rotifera</taxon>
        <taxon>Eurotatoria</taxon>
        <taxon>Monogononta</taxon>
        <taxon>Pseudotrocha</taxon>
        <taxon>Ploima</taxon>
        <taxon>Brachionidae</taxon>
        <taxon>Brachionus</taxon>
    </lineage>
</organism>
<evidence type="ECO:0000313" key="1">
    <source>
        <dbReference type="EMBL" id="RMZ93440.1"/>
    </source>
</evidence>
<sequence length="133" mass="15588">MELAQKQLEQVCKHLFLFIGTYKPFHTECFRSIIEEISHILLYPLVVLIKDLINKNVSHSLVEYLKQIKRLLPKNVSVWMKILQASQLTRIFDSYVLEDLNIIKKYDTSLDTYNGALSLKAHMLIIFLIPKIL</sequence>
<gene>
    <name evidence="1" type="ORF">BpHYR1_024797</name>
</gene>
<dbReference type="AlphaFoldDB" id="A0A3M7P3M2"/>
<name>A0A3M7P3M2_BRAPC</name>
<dbReference type="EMBL" id="REGN01013807">
    <property type="protein sequence ID" value="RMZ93440.1"/>
    <property type="molecule type" value="Genomic_DNA"/>
</dbReference>
<proteinExistence type="predicted"/>
<comment type="caution">
    <text evidence="1">The sequence shown here is derived from an EMBL/GenBank/DDBJ whole genome shotgun (WGS) entry which is preliminary data.</text>
</comment>
<reference evidence="1 2" key="1">
    <citation type="journal article" date="2018" name="Sci. Rep.">
        <title>Genomic signatures of local adaptation to the degree of environmental predictability in rotifers.</title>
        <authorList>
            <person name="Franch-Gras L."/>
            <person name="Hahn C."/>
            <person name="Garcia-Roger E.M."/>
            <person name="Carmona M.J."/>
            <person name="Serra M."/>
            <person name="Gomez A."/>
        </authorList>
    </citation>
    <scope>NUCLEOTIDE SEQUENCE [LARGE SCALE GENOMIC DNA]</scope>
    <source>
        <strain evidence="1">HYR1</strain>
    </source>
</reference>
<evidence type="ECO:0000313" key="2">
    <source>
        <dbReference type="Proteomes" id="UP000276133"/>
    </source>
</evidence>